<dbReference type="PATRIC" id="fig|1134510.3.peg.1164"/>
<name>A0A067WFZ3_9HYPH</name>
<comment type="caution">
    <text evidence="3">The sequence shown here is derived from an EMBL/GenBank/DDBJ whole genome shotgun (WGS) entry which is preliminary data.</text>
</comment>
<keyword evidence="4" id="KW-1185">Reference proteome</keyword>
<dbReference type="eggNOG" id="ENOG5033851">
    <property type="taxonomic scope" value="Bacteria"/>
</dbReference>
<evidence type="ECO:0000313" key="4">
    <source>
        <dbReference type="Proteomes" id="UP000027015"/>
    </source>
</evidence>
<feature type="compositionally biased region" description="Low complexity" evidence="1">
    <location>
        <begin position="9"/>
        <end position="18"/>
    </location>
</feature>
<dbReference type="OrthoDB" id="7226450at2"/>
<proteinExistence type="predicted"/>
<dbReference type="EMBL" id="AHPL01000009">
    <property type="protein sequence ID" value="KEC54837.1"/>
    <property type="molecule type" value="Genomic_DNA"/>
</dbReference>
<accession>A0A067WFZ3</accession>
<organism evidence="3 4">
    <name type="scientific">Bartonella koehlerae C-29</name>
    <dbReference type="NCBI Taxonomy" id="1134510"/>
    <lineage>
        <taxon>Bacteria</taxon>
        <taxon>Pseudomonadati</taxon>
        <taxon>Pseudomonadota</taxon>
        <taxon>Alphaproteobacteria</taxon>
        <taxon>Hyphomicrobiales</taxon>
        <taxon>Bartonellaceae</taxon>
        <taxon>Bartonella</taxon>
    </lineage>
</organism>
<feature type="domain" description="Peptidase S74" evidence="2">
    <location>
        <begin position="280"/>
        <end position="327"/>
    </location>
</feature>
<dbReference type="GeneID" id="92985418"/>
<evidence type="ECO:0000259" key="2">
    <source>
        <dbReference type="Pfam" id="PF13884"/>
    </source>
</evidence>
<dbReference type="STRING" id="1134510.O9A_01028"/>
<protein>
    <recommendedName>
        <fullName evidence="2">Peptidase S74 domain-containing protein</fullName>
    </recommendedName>
</protein>
<dbReference type="HOGENOM" id="CLU_067753_0_0_5"/>
<dbReference type="Proteomes" id="UP000027015">
    <property type="component" value="Unassembled WGS sequence"/>
</dbReference>
<reference evidence="3 4" key="1">
    <citation type="submission" date="2012-04" db="EMBL/GenBank/DDBJ databases">
        <title>The Genome Sequence of Bartonella koehlerae C-29.</title>
        <authorList>
            <consortium name="The Broad Institute Genome Sequencing Platform"/>
            <consortium name="The Broad Institute Genome Sequencing Center for Infectious Disease"/>
            <person name="Feldgarden M."/>
            <person name="Kirby J."/>
            <person name="Kosoy M."/>
            <person name="Birtles R."/>
            <person name="Probert W.S."/>
            <person name="Chiaraviglio L."/>
            <person name="Walker B."/>
            <person name="Young S.K."/>
            <person name="Zeng Q."/>
            <person name="Gargeya S."/>
            <person name="Fitzgerald M."/>
            <person name="Haas B."/>
            <person name="Abouelleil A."/>
            <person name="Alvarado L."/>
            <person name="Arachchi H.M."/>
            <person name="Berlin A.M."/>
            <person name="Chapman S.B."/>
            <person name="Goldberg J."/>
            <person name="Griggs A."/>
            <person name="Gujja S."/>
            <person name="Hansen M."/>
            <person name="Howarth C."/>
            <person name="Imamovic A."/>
            <person name="Larimer J."/>
            <person name="McCowen C."/>
            <person name="Montmayeur A."/>
            <person name="Murphy C."/>
            <person name="Neiman D."/>
            <person name="Pearson M."/>
            <person name="Priest M."/>
            <person name="Roberts A."/>
            <person name="Saif S."/>
            <person name="Shea T."/>
            <person name="Sisk P."/>
            <person name="Sykes S."/>
            <person name="Wortman J."/>
            <person name="Nusbaum C."/>
            <person name="Birren B."/>
        </authorList>
    </citation>
    <scope>NUCLEOTIDE SEQUENCE [LARGE SCALE GENOMIC DNA]</scope>
    <source>
        <strain evidence="3 4">C-29</strain>
    </source>
</reference>
<feature type="region of interest" description="Disordered" evidence="1">
    <location>
        <begin position="1"/>
        <end position="23"/>
    </location>
</feature>
<dbReference type="Pfam" id="PF13884">
    <property type="entry name" value="Peptidase_S74"/>
    <property type="match status" value="1"/>
</dbReference>
<evidence type="ECO:0000256" key="1">
    <source>
        <dbReference type="SAM" id="MobiDB-lite"/>
    </source>
</evidence>
<evidence type="ECO:0000313" key="3">
    <source>
        <dbReference type="EMBL" id="KEC54837.1"/>
    </source>
</evidence>
<dbReference type="AlphaFoldDB" id="A0A067WFZ3"/>
<dbReference type="RefSeq" id="WP_011180815.1">
    <property type="nucleotide sequence ID" value="NZ_CADEAH010000006.1"/>
</dbReference>
<gene>
    <name evidence="3" type="ORF">O9A_01028</name>
</gene>
<sequence length="351" mass="38390">MGKSSKPIQTTQNTTQTNAPPEWAKGIFERAAKDAMSFYNQGSGKAVYDGQRVAGLSDQTKNAINGLSNNTHNYDNNYLNGLATGQNSTSQNLKNMASGHEIGNNPYFKEALQNTLNKASDTINSSLAGAGRYGSGAHTGVLADELGSIATQALSQQYNQDVNNMMQANGMIDQANQNQLASANNFFQGQGQANLNALSGGGLLDANHQQQLDEERQKWEQQNNLDWDQLSKLLAAGTASAGNYGMQTEQRTQFTPQTKLNPWQTIGNVGTILGTFAGLSDRRAKENIREAGQKKGYTLYEYNYKGSPERYRGVMAQDVLRSNPEAVFYNNTTGLLHVDYDKLGFNMERVQ</sequence>
<dbReference type="InterPro" id="IPR030392">
    <property type="entry name" value="S74_ICA"/>
</dbReference>